<evidence type="ECO:0000256" key="4">
    <source>
        <dbReference type="ARBA" id="ARBA00022490"/>
    </source>
</evidence>
<dbReference type="InterPro" id="IPR041616">
    <property type="entry name" value="PheRS_beta_core"/>
</dbReference>
<evidence type="ECO:0000256" key="11">
    <source>
        <dbReference type="ARBA" id="ARBA00022884"/>
    </source>
</evidence>
<dbReference type="Gene3D" id="3.30.930.10">
    <property type="entry name" value="Bira Bifunctional Protein, Domain 2"/>
    <property type="match status" value="1"/>
</dbReference>
<dbReference type="Pfam" id="PF17759">
    <property type="entry name" value="tRNA_synthFbeta"/>
    <property type="match status" value="1"/>
</dbReference>
<keyword evidence="4 15" id="KW-0963">Cytoplasm</keyword>
<evidence type="ECO:0000313" key="21">
    <source>
        <dbReference type="Proteomes" id="UP000782312"/>
    </source>
</evidence>
<evidence type="ECO:0000256" key="10">
    <source>
        <dbReference type="ARBA" id="ARBA00022842"/>
    </source>
</evidence>
<evidence type="ECO:0000256" key="12">
    <source>
        <dbReference type="ARBA" id="ARBA00022917"/>
    </source>
</evidence>
<keyword evidence="10 15" id="KW-0460">Magnesium</keyword>
<dbReference type="SMART" id="SM00874">
    <property type="entry name" value="B5"/>
    <property type="match status" value="1"/>
</dbReference>
<dbReference type="InterPro" id="IPR009061">
    <property type="entry name" value="DNA-bd_dom_put_sf"/>
</dbReference>
<comment type="catalytic activity">
    <reaction evidence="14 15">
        <text>tRNA(Phe) + L-phenylalanine + ATP = L-phenylalanyl-tRNA(Phe) + AMP + diphosphate + H(+)</text>
        <dbReference type="Rhea" id="RHEA:19413"/>
        <dbReference type="Rhea" id="RHEA-COMP:9668"/>
        <dbReference type="Rhea" id="RHEA-COMP:9699"/>
        <dbReference type="ChEBI" id="CHEBI:15378"/>
        <dbReference type="ChEBI" id="CHEBI:30616"/>
        <dbReference type="ChEBI" id="CHEBI:33019"/>
        <dbReference type="ChEBI" id="CHEBI:58095"/>
        <dbReference type="ChEBI" id="CHEBI:78442"/>
        <dbReference type="ChEBI" id="CHEBI:78531"/>
        <dbReference type="ChEBI" id="CHEBI:456215"/>
        <dbReference type="EC" id="6.1.1.20"/>
    </reaction>
</comment>
<keyword evidence="8 15" id="KW-0547">Nucleotide-binding</keyword>
<dbReference type="Proteomes" id="UP000782312">
    <property type="component" value="Unassembled WGS sequence"/>
</dbReference>
<dbReference type="GO" id="GO:0009328">
    <property type="term" value="C:phenylalanine-tRNA ligase complex"/>
    <property type="evidence" value="ECO:0007669"/>
    <property type="project" value="TreeGrafter"/>
</dbReference>
<dbReference type="SMART" id="SM00896">
    <property type="entry name" value="FDX-ACB"/>
    <property type="match status" value="1"/>
</dbReference>
<keyword evidence="7 15" id="KW-0479">Metal-binding</keyword>
<dbReference type="EMBL" id="JACPUR010000001">
    <property type="protein sequence ID" value="MBI3126107.1"/>
    <property type="molecule type" value="Genomic_DNA"/>
</dbReference>
<dbReference type="FunFam" id="3.30.70.380:FF:000001">
    <property type="entry name" value="Phenylalanine--tRNA ligase beta subunit"/>
    <property type="match status" value="1"/>
</dbReference>
<evidence type="ECO:0000256" key="16">
    <source>
        <dbReference type="PROSITE-ProRule" id="PRU00209"/>
    </source>
</evidence>
<evidence type="ECO:0000256" key="6">
    <source>
        <dbReference type="ARBA" id="ARBA00022598"/>
    </source>
</evidence>
<evidence type="ECO:0000259" key="17">
    <source>
        <dbReference type="PROSITE" id="PS50886"/>
    </source>
</evidence>
<dbReference type="InterPro" id="IPR005147">
    <property type="entry name" value="tRNA_synthase_B5-dom"/>
</dbReference>
<keyword evidence="13 15" id="KW-0030">Aminoacyl-tRNA synthetase</keyword>
<sequence>MRVSLEWLSDYVEIDPSDADLVRRIAEGLLLAGLEVEAVERPGEALEGMVVGEVLEAAPHPSADRLRLCRVSDGRSARPVVCGAPNVAAGQRVVLALPGARLPGGQAIEAVTIRGQRSEGMICSARELGLGDDHSGILVLEGSPAPGSPAAAALGLDDVILDISITPNRADCLSAFGVAREVAALLGHPLRAPEVRVEEDPSGDAASLCAVEILGPDKCPRYVARVIRGVKIGPSPAWMRRRLRAAGMRPISNVVDVTNYVMLSLGQPLHAFDLARLAESRIVVRRWRGEDGPFVTLDGQERRMDGEDLMICDARRPVAIAGVMGGRESEVEDTTRDILLESAYFSPSTIRRTRRRLGLSTEASYRFERGVDPGGTARAAAWAAELIRRTAGGAVAKGEVDCHPRPAAPARVRLRYKRAADILGAEVPPDEVRHELGALGMKADGAGEDACEVEVPTFRPDIEREIDLIEEIARRRGYDRIPSELPPMRAPAARRGGIRRLEDEAREAMISAGFSEAINYSFVSGEGLRRLGAGEGAVPLRNPLSAEMDVLRTTLLAGLLGNAALNLNRGVEKVRLFETGRTFHPDPGQPLPREASRLAAVLAEGEAPALWPEGPAPGGEQPLPRAVFELKGAVERLGTLLNLPGLSFEPGGEGGAFEAAACARIRVEGAEAGVIGALRREVLEAWGLRQGAAAFELDLGVLLARERPPRRFEALPRFPANLRDLAVVVPEGVTHGEAEALIREAAGELLESSALFDVYRSREMAAAGEKSLAYSLVFRHPERTLTDAEVNRAFEAIAGRLARDLGARLRA</sequence>
<dbReference type="PROSITE" id="PS51483">
    <property type="entry name" value="B5"/>
    <property type="match status" value="1"/>
</dbReference>
<dbReference type="CDD" id="cd00769">
    <property type="entry name" value="PheRS_beta_core"/>
    <property type="match status" value="1"/>
</dbReference>
<dbReference type="InterPro" id="IPR012340">
    <property type="entry name" value="NA-bd_OB-fold"/>
</dbReference>
<evidence type="ECO:0000256" key="8">
    <source>
        <dbReference type="ARBA" id="ARBA00022741"/>
    </source>
</evidence>
<dbReference type="InterPro" id="IPR045060">
    <property type="entry name" value="Phe-tRNA-ligase_IIc_bsu"/>
</dbReference>
<organism evidence="20 21">
    <name type="scientific">Tectimicrobiota bacterium</name>
    <dbReference type="NCBI Taxonomy" id="2528274"/>
    <lineage>
        <taxon>Bacteria</taxon>
        <taxon>Pseudomonadati</taxon>
        <taxon>Nitrospinota/Tectimicrobiota group</taxon>
        <taxon>Candidatus Tectimicrobiota</taxon>
    </lineage>
</organism>
<dbReference type="InterPro" id="IPR004532">
    <property type="entry name" value="Phe-tRNA-ligase_IIc_bsu_bact"/>
</dbReference>
<keyword evidence="6 15" id="KW-0436">Ligase</keyword>
<dbReference type="Pfam" id="PF03484">
    <property type="entry name" value="B5"/>
    <property type="match status" value="1"/>
</dbReference>
<dbReference type="Pfam" id="PF03147">
    <property type="entry name" value="FDX-ACB"/>
    <property type="match status" value="1"/>
</dbReference>
<dbReference type="GO" id="GO:0004826">
    <property type="term" value="F:phenylalanine-tRNA ligase activity"/>
    <property type="evidence" value="ECO:0007669"/>
    <property type="project" value="UniProtKB-UniRule"/>
</dbReference>
<feature type="domain" description="B5" evidence="19">
    <location>
        <begin position="407"/>
        <end position="483"/>
    </location>
</feature>
<dbReference type="AlphaFoldDB" id="A0A932HXQ9"/>
<dbReference type="Pfam" id="PF01588">
    <property type="entry name" value="tRNA_bind"/>
    <property type="match status" value="1"/>
</dbReference>
<keyword evidence="11 16" id="KW-0694">RNA-binding</keyword>
<feature type="binding site" evidence="15">
    <location>
        <position position="461"/>
    </location>
    <ligand>
        <name>Mg(2+)</name>
        <dbReference type="ChEBI" id="CHEBI:18420"/>
        <note>shared with alpha subunit</note>
    </ligand>
</feature>
<dbReference type="SUPFAM" id="SSF50249">
    <property type="entry name" value="Nucleic acid-binding proteins"/>
    <property type="match status" value="1"/>
</dbReference>
<accession>A0A932HXQ9</accession>
<evidence type="ECO:0000259" key="19">
    <source>
        <dbReference type="PROSITE" id="PS51483"/>
    </source>
</evidence>
<evidence type="ECO:0000256" key="14">
    <source>
        <dbReference type="ARBA" id="ARBA00049255"/>
    </source>
</evidence>
<comment type="similarity">
    <text evidence="2 15">Belongs to the phenylalanyl-tRNA synthetase beta subunit family. Type 1 subfamily.</text>
</comment>
<evidence type="ECO:0000256" key="7">
    <source>
        <dbReference type="ARBA" id="ARBA00022723"/>
    </source>
</evidence>
<feature type="domain" description="FDX-ACB" evidence="18">
    <location>
        <begin position="716"/>
        <end position="810"/>
    </location>
</feature>
<dbReference type="NCBIfam" id="TIGR00472">
    <property type="entry name" value="pheT_bact"/>
    <property type="match status" value="1"/>
</dbReference>
<dbReference type="GO" id="GO:0000287">
    <property type="term" value="F:magnesium ion binding"/>
    <property type="evidence" value="ECO:0007669"/>
    <property type="project" value="UniProtKB-UniRule"/>
</dbReference>
<dbReference type="NCBIfam" id="NF045760">
    <property type="entry name" value="YtpR"/>
    <property type="match status" value="1"/>
</dbReference>
<dbReference type="SUPFAM" id="SSF54991">
    <property type="entry name" value="Anticodon-binding domain of PheRS"/>
    <property type="match status" value="1"/>
</dbReference>
<protein>
    <recommendedName>
        <fullName evidence="15">Phenylalanine--tRNA ligase beta subunit</fullName>
        <ecNumber evidence="15">6.1.1.20</ecNumber>
    </recommendedName>
    <alternativeName>
        <fullName evidence="15">Phenylalanyl-tRNA synthetase beta subunit</fullName>
        <shortName evidence="15">PheRS</shortName>
    </alternativeName>
</protein>
<keyword evidence="9 15" id="KW-0067">ATP-binding</keyword>
<dbReference type="Pfam" id="PF03483">
    <property type="entry name" value="B3_4"/>
    <property type="match status" value="1"/>
</dbReference>
<name>A0A932HXQ9_UNCTE</name>
<dbReference type="Gene3D" id="3.30.70.380">
    <property type="entry name" value="Ferrodoxin-fold anticodon-binding domain"/>
    <property type="match status" value="1"/>
</dbReference>
<dbReference type="EC" id="6.1.1.20" evidence="15"/>
<keyword evidence="5 16" id="KW-0820">tRNA-binding</keyword>
<dbReference type="PANTHER" id="PTHR10947:SF0">
    <property type="entry name" value="PHENYLALANINE--TRNA LIGASE BETA SUBUNIT"/>
    <property type="match status" value="1"/>
</dbReference>
<dbReference type="GO" id="GO:0000049">
    <property type="term" value="F:tRNA binding"/>
    <property type="evidence" value="ECO:0007669"/>
    <property type="project" value="UniProtKB-UniRule"/>
</dbReference>
<evidence type="ECO:0000256" key="1">
    <source>
        <dbReference type="ARBA" id="ARBA00004496"/>
    </source>
</evidence>
<dbReference type="InterPro" id="IPR020825">
    <property type="entry name" value="Phe-tRNA_synthase-like_B3/B4"/>
</dbReference>
<evidence type="ECO:0000256" key="2">
    <source>
        <dbReference type="ARBA" id="ARBA00008653"/>
    </source>
</evidence>
<evidence type="ECO:0000256" key="15">
    <source>
        <dbReference type="HAMAP-Rule" id="MF_00283"/>
    </source>
</evidence>
<dbReference type="SUPFAM" id="SSF56037">
    <property type="entry name" value="PheT/TilS domain"/>
    <property type="match status" value="1"/>
</dbReference>
<reference evidence="20" key="1">
    <citation type="submission" date="2020-07" db="EMBL/GenBank/DDBJ databases">
        <title>Huge and variable diversity of episymbiotic CPR bacteria and DPANN archaea in groundwater ecosystems.</title>
        <authorList>
            <person name="He C.Y."/>
            <person name="Keren R."/>
            <person name="Whittaker M."/>
            <person name="Farag I.F."/>
            <person name="Doudna J."/>
            <person name="Cate J.H.D."/>
            <person name="Banfield J.F."/>
        </authorList>
    </citation>
    <scope>NUCLEOTIDE SEQUENCE</scope>
    <source>
        <strain evidence="20">NC_groundwater_763_Ag_S-0.2um_68_21</strain>
    </source>
</reference>
<dbReference type="InterPro" id="IPR033714">
    <property type="entry name" value="tRNA_bind_bactPheRS"/>
</dbReference>
<dbReference type="FunFam" id="2.40.50.140:FF:000045">
    <property type="entry name" value="Phenylalanine--tRNA ligase beta subunit"/>
    <property type="match status" value="1"/>
</dbReference>
<dbReference type="SMART" id="SM00873">
    <property type="entry name" value="B3_4"/>
    <property type="match status" value="1"/>
</dbReference>
<keyword evidence="12 15" id="KW-0648">Protein biosynthesis</keyword>
<dbReference type="FunFam" id="3.50.40.10:FF:000001">
    <property type="entry name" value="Phenylalanine--tRNA ligase beta subunit"/>
    <property type="match status" value="1"/>
</dbReference>
<evidence type="ECO:0000256" key="13">
    <source>
        <dbReference type="ARBA" id="ARBA00023146"/>
    </source>
</evidence>
<feature type="binding site" evidence="15">
    <location>
        <position position="470"/>
    </location>
    <ligand>
        <name>Mg(2+)</name>
        <dbReference type="ChEBI" id="CHEBI:18420"/>
        <note>shared with alpha subunit</note>
    </ligand>
</feature>
<evidence type="ECO:0000256" key="9">
    <source>
        <dbReference type="ARBA" id="ARBA00022840"/>
    </source>
</evidence>
<dbReference type="GO" id="GO:0006432">
    <property type="term" value="P:phenylalanyl-tRNA aminoacylation"/>
    <property type="evidence" value="ECO:0007669"/>
    <property type="project" value="UniProtKB-UniRule"/>
</dbReference>
<proteinExistence type="inferred from homology"/>
<dbReference type="InterPro" id="IPR036690">
    <property type="entry name" value="Fdx_antiC-bd_sf"/>
</dbReference>
<dbReference type="PROSITE" id="PS51447">
    <property type="entry name" value="FDX_ACB"/>
    <property type="match status" value="1"/>
</dbReference>
<dbReference type="InterPro" id="IPR045864">
    <property type="entry name" value="aa-tRNA-synth_II/BPL/LPL"/>
</dbReference>
<comment type="cofactor">
    <cofactor evidence="15">
        <name>Mg(2+)</name>
        <dbReference type="ChEBI" id="CHEBI:18420"/>
    </cofactor>
    <text evidence="15">Binds 2 magnesium ions per tetramer.</text>
</comment>
<dbReference type="PROSITE" id="PS50886">
    <property type="entry name" value="TRBD"/>
    <property type="match status" value="1"/>
</dbReference>
<dbReference type="Gene3D" id="2.40.50.140">
    <property type="entry name" value="Nucleic acid-binding proteins"/>
    <property type="match status" value="1"/>
</dbReference>
<evidence type="ECO:0000256" key="5">
    <source>
        <dbReference type="ARBA" id="ARBA00022555"/>
    </source>
</evidence>
<feature type="binding site" evidence="15">
    <location>
        <position position="471"/>
    </location>
    <ligand>
        <name>Mg(2+)</name>
        <dbReference type="ChEBI" id="CHEBI:18420"/>
        <note>shared with alpha subunit</note>
    </ligand>
</feature>
<dbReference type="HAMAP" id="MF_00283">
    <property type="entry name" value="Phe_tRNA_synth_beta1"/>
    <property type="match status" value="1"/>
</dbReference>
<evidence type="ECO:0000259" key="18">
    <source>
        <dbReference type="PROSITE" id="PS51447"/>
    </source>
</evidence>
<evidence type="ECO:0000313" key="20">
    <source>
        <dbReference type="EMBL" id="MBI3126107.1"/>
    </source>
</evidence>
<comment type="subcellular location">
    <subcellularLocation>
        <location evidence="1 15">Cytoplasm</location>
    </subcellularLocation>
</comment>
<dbReference type="CDD" id="cd02796">
    <property type="entry name" value="tRNA_bind_bactPheRS"/>
    <property type="match status" value="1"/>
</dbReference>
<comment type="subunit">
    <text evidence="3 15">Tetramer of two alpha and two beta subunits.</text>
</comment>
<dbReference type="PANTHER" id="PTHR10947">
    <property type="entry name" value="PHENYLALANYL-TRNA SYNTHETASE BETA CHAIN AND LEUCINE-RICH REPEAT-CONTAINING PROTEIN 47"/>
    <property type="match status" value="1"/>
</dbReference>
<dbReference type="Gene3D" id="3.30.56.10">
    <property type="match status" value="2"/>
</dbReference>
<gene>
    <name evidence="15" type="primary">pheT</name>
    <name evidence="20" type="ORF">HYZ11_00705</name>
</gene>
<feature type="domain" description="TRNA-binding" evidence="17">
    <location>
        <begin position="43"/>
        <end position="151"/>
    </location>
</feature>
<comment type="caution">
    <text evidence="20">The sequence shown here is derived from an EMBL/GenBank/DDBJ whole genome shotgun (WGS) entry which is preliminary data.</text>
</comment>
<dbReference type="Gene3D" id="3.50.40.10">
    <property type="entry name" value="Phenylalanyl-trna Synthetase, Chain B, domain 3"/>
    <property type="match status" value="1"/>
</dbReference>
<dbReference type="GO" id="GO:0005524">
    <property type="term" value="F:ATP binding"/>
    <property type="evidence" value="ECO:0007669"/>
    <property type="project" value="UniProtKB-UniRule"/>
</dbReference>
<feature type="binding site" evidence="15">
    <location>
        <position position="467"/>
    </location>
    <ligand>
        <name>Mg(2+)</name>
        <dbReference type="ChEBI" id="CHEBI:18420"/>
        <note>shared with alpha subunit</note>
    </ligand>
</feature>
<dbReference type="SUPFAM" id="SSF55681">
    <property type="entry name" value="Class II aaRS and biotin synthetases"/>
    <property type="match status" value="1"/>
</dbReference>
<dbReference type="InterPro" id="IPR005121">
    <property type="entry name" value="Fdx_antiC-bd"/>
</dbReference>
<dbReference type="InterPro" id="IPR002547">
    <property type="entry name" value="tRNA-bd_dom"/>
</dbReference>
<evidence type="ECO:0000256" key="3">
    <source>
        <dbReference type="ARBA" id="ARBA00011209"/>
    </source>
</evidence>
<dbReference type="InterPro" id="IPR005146">
    <property type="entry name" value="B3/B4_tRNA-bd"/>
</dbReference>
<dbReference type="SUPFAM" id="SSF46955">
    <property type="entry name" value="Putative DNA-binding domain"/>
    <property type="match status" value="1"/>
</dbReference>